<feature type="coiled-coil region" evidence="1">
    <location>
        <begin position="575"/>
        <end position="609"/>
    </location>
</feature>
<protein>
    <submittedName>
        <fullName evidence="4">P-loop NTPase fold protein</fullName>
    </submittedName>
</protein>
<evidence type="ECO:0000313" key="5">
    <source>
        <dbReference type="Proteomes" id="UP001246372"/>
    </source>
</evidence>
<dbReference type="InterPro" id="IPR011646">
    <property type="entry name" value="KAP_P-loop"/>
</dbReference>
<dbReference type="Pfam" id="PF07693">
    <property type="entry name" value="KAP_NTPase"/>
    <property type="match status" value="1"/>
</dbReference>
<feature type="compositionally biased region" description="Low complexity" evidence="2">
    <location>
        <begin position="979"/>
        <end position="1001"/>
    </location>
</feature>
<dbReference type="EMBL" id="JAVXZY010000003">
    <property type="protein sequence ID" value="MDT8999725.1"/>
    <property type="molecule type" value="Genomic_DNA"/>
</dbReference>
<feature type="domain" description="KAP NTPase" evidence="3">
    <location>
        <begin position="468"/>
        <end position="1102"/>
    </location>
</feature>
<evidence type="ECO:0000256" key="1">
    <source>
        <dbReference type="SAM" id="Coils"/>
    </source>
</evidence>
<comment type="caution">
    <text evidence="4">The sequence shown here is derived from an EMBL/GenBank/DDBJ whole genome shotgun (WGS) entry which is preliminary data.</text>
</comment>
<dbReference type="Proteomes" id="UP001246372">
    <property type="component" value="Unassembled WGS sequence"/>
</dbReference>
<feature type="coiled-coil region" evidence="1">
    <location>
        <begin position="745"/>
        <end position="815"/>
    </location>
</feature>
<proteinExistence type="predicted"/>
<keyword evidence="5" id="KW-1185">Reference proteome</keyword>
<evidence type="ECO:0000313" key="4">
    <source>
        <dbReference type="EMBL" id="MDT8999725.1"/>
    </source>
</evidence>
<dbReference type="PANTHER" id="PTHR22674">
    <property type="entry name" value="NTPASE, KAP FAMILY P-LOOP DOMAIN-CONTAINING 1"/>
    <property type="match status" value="1"/>
</dbReference>
<gene>
    <name evidence="4" type="ORF">RQP53_10645</name>
</gene>
<dbReference type="InterPro" id="IPR052754">
    <property type="entry name" value="NTPase_KAP_P-loop"/>
</dbReference>
<feature type="region of interest" description="Disordered" evidence="2">
    <location>
        <begin position="979"/>
        <end position="1063"/>
    </location>
</feature>
<organism evidence="4 5">
    <name type="scientific">Roseateles aquae</name>
    <dbReference type="NCBI Taxonomy" id="3077235"/>
    <lineage>
        <taxon>Bacteria</taxon>
        <taxon>Pseudomonadati</taxon>
        <taxon>Pseudomonadota</taxon>
        <taxon>Betaproteobacteria</taxon>
        <taxon>Burkholderiales</taxon>
        <taxon>Sphaerotilaceae</taxon>
        <taxon>Roseateles</taxon>
    </lineage>
</organism>
<name>A0ABU3PB18_9BURK</name>
<reference evidence="4" key="1">
    <citation type="submission" date="2023-09" db="EMBL/GenBank/DDBJ databases">
        <title>Paucibacter sp. APW11 Genome sequencing and assembly.</title>
        <authorList>
            <person name="Kim I."/>
        </authorList>
    </citation>
    <scope>NUCLEOTIDE SEQUENCE</scope>
    <source>
        <strain evidence="4">APW11</strain>
    </source>
</reference>
<keyword evidence="1" id="KW-0175">Coiled coil</keyword>
<dbReference type="RefSeq" id="WP_315650282.1">
    <property type="nucleotide sequence ID" value="NZ_JAVXZY010000003.1"/>
</dbReference>
<evidence type="ECO:0000259" key="3">
    <source>
        <dbReference type="Pfam" id="PF07693"/>
    </source>
</evidence>
<dbReference type="PANTHER" id="PTHR22674:SF6">
    <property type="entry name" value="NTPASE KAP FAMILY P-LOOP DOMAIN-CONTAINING PROTEIN 1"/>
    <property type="match status" value="1"/>
</dbReference>
<accession>A0ABU3PB18</accession>
<evidence type="ECO:0000256" key="2">
    <source>
        <dbReference type="SAM" id="MobiDB-lite"/>
    </source>
</evidence>
<sequence length="1219" mass="132537">MQAPVELDAFLAYREGEERVGPINDWLRAQGISTHYFRADVQPGESIDETAALAGARCMVAFLGTMGWGPTHRRLVQEALARGLRVIPVLIGAPSLEDRQAFGGLFTEKLYIELQRMNPVVLQRLAQAIRNSEAPARHDKADPATSTLLRLLIQGDRLQRMQVLRRAREGRIRDLGALAEAARAELSTAQSPASSNAGNAEARSWLFSLLISIDANHPASRDLAIRHMDANFEPDHYVRYWLLVALYAEDVRYLSAALKLAKHPRDADVLALAEGIGTASDVELARRWKERLLSADSESAWPIMRALRILPITALAEALVERLTLAGFERLEAHDELYALAHPAMASAACAWIDNETARPVVVSMVIHTCAAAGEHACGDLVEVLRPLNRELTERLLRETAQGRAVNPIRQKALDDQPSLRSIAEQLLALLRLSGKTDAHRIPLAGFSSDTVGQQQDQLDIAAEVRTLTAIMMAREVSPPLAIGLFGDWGSGKSFFMRAMREQAEALATRARALAEAGSDSKFCAHLVQIEFNAWHYADTNLWASLVTAILEQLAAHVSPKPTAKEQEADLMAQLSSARALTEAAQAEVKQAETQRQADEKQLEDLRQQRLSKEMTLAQLNLSDLATLLNSDGQLKSELQTALQPLTASGLPASVDEFRQQLSEARSLQGRAGALLHNIASQPGLPLYAGLLLFVLLGLPLLREHVAADLPALQGLLAKGATLFAQLAAALSALTLSLRIGMKKLHTQLDKLDAAKQKVDALLEAKRKKQSKEELKLGAEIEALKAQEAAASSRLDAAAAREQALQERLRELKEANSLARFLADRSGSDDYRKHLGLVSTVRRDFEALSAKLRDASAATRSSSDDGLKPVDRIVLYIDDLDRCPADKVVDVLQAVHLLLAYPLFVVVVGVDSRWLLHSLSSQFRQFDEELHGGQGSANPSATPQHYLEKIFQIPFALRPMNEAGFGRLMQSLLQSEPIAAPASDAADPADAATPSVPASAPQEQRGTEDSGTPPASDAERVRSKALAIAQDLGPNQGIDMSSSRSAQQRRDTATTDAPSAQPEIDEAALRITAWEAAFAERLFAFIPSPRAAKRLSNVYRILKAHVSSSELKDFEGTADFPGDFQLPMLLLALQIADAQHCGPWFAALLQQARNAAQNETMALLPDNAALRAQLEPLLAAASVPASAALLQRWLPLVARFSFDLGRAPVAQAPETAIAA</sequence>